<protein>
    <submittedName>
        <fullName evidence="1">Phage gp6-like head-tail connector protein</fullName>
    </submittedName>
</protein>
<dbReference type="EMBL" id="VULR01000006">
    <property type="protein sequence ID" value="MSS43160.1"/>
    <property type="molecule type" value="Genomic_DNA"/>
</dbReference>
<proteinExistence type="predicted"/>
<reference evidence="1 2" key="1">
    <citation type="submission" date="2019-08" db="EMBL/GenBank/DDBJ databases">
        <title>In-depth cultivation of the pig gut microbiome towards novel bacterial diversity and tailored functional studies.</title>
        <authorList>
            <person name="Wylensek D."/>
            <person name="Hitch T.C.A."/>
            <person name="Clavel T."/>
        </authorList>
    </citation>
    <scope>NUCLEOTIDE SEQUENCE [LARGE SCALE GENOMIC DNA]</scope>
    <source>
        <strain evidence="1 2">Med78-601-WT-4W-RMD-3</strain>
    </source>
</reference>
<dbReference type="CDD" id="cd08054">
    <property type="entry name" value="gp6"/>
    <property type="match status" value="1"/>
</dbReference>
<evidence type="ECO:0000313" key="2">
    <source>
        <dbReference type="Proteomes" id="UP000462760"/>
    </source>
</evidence>
<dbReference type="Pfam" id="PF05135">
    <property type="entry name" value="Phage_connect_1"/>
    <property type="match status" value="1"/>
</dbReference>
<name>A0A844FGS2_9FIRM</name>
<dbReference type="InterPro" id="IPR021146">
    <property type="entry name" value="Phage_gp6-like_head-tail"/>
</dbReference>
<dbReference type="NCBIfam" id="TIGR01560">
    <property type="entry name" value="put_DNA_pack"/>
    <property type="match status" value="1"/>
</dbReference>
<evidence type="ECO:0000313" key="1">
    <source>
        <dbReference type="EMBL" id="MSS43160.1"/>
    </source>
</evidence>
<organism evidence="1 2">
    <name type="scientific">Anaerosalibacter bizertensis</name>
    <dbReference type="NCBI Taxonomy" id="932217"/>
    <lineage>
        <taxon>Bacteria</taxon>
        <taxon>Bacillati</taxon>
        <taxon>Bacillota</taxon>
        <taxon>Tissierellia</taxon>
        <taxon>Tissierellales</taxon>
        <taxon>Sporanaerobacteraceae</taxon>
        <taxon>Anaerosalibacter</taxon>
    </lineage>
</organism>
<comment type="caution">
    <text evidence="1">The sequence shown here is derived from an EMBL/GenBank/DDBJ whole genome shotgun (WGS) entry which is preliminary data.</text>
</comment>
<gene>
    <name evidence="1" type="ORF">FYJ27_05365</name>
</gene>
<dbReference type="Proteomes" id="UP000462760">
    <property type="component" value="Unassembled WGS sequence"/>
</dbReference>
<dbReference type="RefSeq" id="WP_154483845.1">
    <property type="nucleotide sequence ID" value="NZ_VULR01000006.1"/>
</dbReference>
<dbReference type="Gene3D" id="1.10.3230.30">
    <property type="entry name" value="Phage gp6-like head-tail connector protein"/>
    <property type="match status" value="1"/>
</dbReference>
<accession>A0A844FGS2</accession>
<dbReference type="OrthoDB" id="5654at2"/>
<dbReference type="InterPro" id="IPR006450">
    <property type="entry name" value="Phage_HK97_gp6-like"/>
</dbReference>
<sequence>MILTLEETKSFLKVDYDDEDEYIEELINASEQYLKNATGKEYDSTSFLAKLYCKILISDWYDNREYMEENKISKRVRFTMQSILQQLKYCDGD</sequence>
<dbReference type="AlphaFoldDB" id="A0A844FGS2"/>